<dbReference type="Gene3D" id="2.40.30.170">
    <property type="match status" value="1"/>
</dbReference>
<dbReference type="RefSeq" id="WP_155587235.1">
    <property type="nucleotide sequence ID" value="NZ_WFKQ01000005.1"/>
</dbReference>
<proteinExistence type="predicted"/>
<evidence type="ECO:0000259" key="2">
    <source>
        <dbReference type="Pfam" id="PF25954"/>
    </source>
</evidence>
<sequence>MPSPLFAASSTHPQVAHADGHQRGRGRYAKVLAMAIVAASLAVVGCDGATQGEQQQAEVQILDNKIVVSHDLIHTSIPERYQPSYNLVGDLVPVNSVDLTAPYHIVSSTLEVAKGDSVQPGQVVARLEAKVAENELPFIGNDFLEVYQGDKKIDAQSTQSSTTKRTVKSSGTGSISGVGVAVSVTSDTADDAQRSSAVDKPIQDSKTQSTETNTPQQANKSQRLVEVTLVLKSPIAGKVTNIQNTAIQNTAIQNTAATQNTAAPKDTTESTDNTKGATDEVNISAALPSPIITVANTRVLQLIAQLPLETQSQLSVGKPVNFTVFDLHKEFTGQISHITPDANNHTLTVHAPLIAGENTASLLKPGMRASMSIEYGQIELGVRLPREAIHEANLQPLTKKNPRPTTPIHGYVWIVGQDQSLSYTPVQVVEYFADSDQFLVSGISNESLVCLADLPKDSDGKILSVQ</sequence>
<dbReference type="GO" id="GO:0015562">
    <property type="term" value="F:efflux transmembrane transporter activity"/>
    <property type="evidence" value="ECO:0007669"/>
    <property type="project" value="TreeGrafter"/>
</dbReference>
<reference evidence="3 4" key="1">
    <citation type="journal article" date="2019" name="PLoS ONE">
        <title>Pup mortality in New Zealand sea lions (Phocarctos hookeri) at Enderby Island, Auckland Islands, 2013-18.</title>
        <authorList>
            <person name="Michael S.A."/>
            <person name="Hayman D.T.S."/>
            <person name="Gray R."/>
            <person name="Zhang J."/>
            <person name="Rogers L."/>
            <person name="Roe W.D."/>
        </authorList>
    </citation>
    <scope>NUCLEOTIDE SEQUENCE [LARGE SCALE GENOMIC DNA]</scope>
    <source>
        <strain evidence="3 4">SM868</strain>
    </source>
</reference>
<feature type="domain" description="CusB-like beta-barrel" evidence="2">
    <location>
        <begin position="303"/>
        <end position="374"/>
    </location>
</feature>
<accession>A0A844M0N1</accession>
<feature type="region of interest" description="Disordered" evidence="1">
    <location>
        <begin position="187"/>
        <end position="220"/>
    </location>
</feature>
<dbReference type="PANTHER" id="PTHR30469:SF11">
    <property type="entry name" value="BLL4320 PROTEIN"/>
    <property type="match status" value="1"/>
</dbReference>
<name>A0A844M0N1_9GAMM</name>
<dbReference type="GO" id="GO:1990281">
    <property type="term" value="C:efflux pump complex"/>
    <property type="evidence" value="ECO:0007669"/>
    <property type="project" value="TreeGrafter"/>
</dbReference>
<feature type="region of interest" description="Disordered" evidence="1">
    <location>
        <begin position="156"/>
        <end position="175"/>
    </location>
</feature>
<dbReference type="Pfam" id="PF25954">
    <property type="entry name" value="Beta-barrel_RND_2"/>
    <property type="match status" value="1"/>
</dbReference>
<feature type="region of interest" description="Disordered" evidence="1">
    <location>
        <begin position="1"/>
        <end position="22"/>
    </location>
</feature>
<evidence type="ECO:0000313" key="3">
    <source>
        <dbReference type="EMBL" id="MUG32521.1"/>
    </source>
</evidence>
<dbReference type="InterPro" id="IPR058792">
    <property type="entry name" value="Beta-barrel_RND_2"/>
</dbReference>
<organism evidence="3 4">
    <name type="scientific">Psychrobacter sanguinis</name>
    <dbReference type="NCBI Taxonomy" id="861445"/>
    <lineage>
        <taxon>Bacteria</taxon>
        <taxon>Pseudomonadati</taxon>
        <taxon>Pseudomonadota</taxon>
        <taxon>Gammaproteobacteria</taxon>
        <taxon>Moraxellales</taxon>
        <taxon>Moraxellaceae</taxon>
        <taxon>Psychrobacter</taxon>
    </lineage>
</organism>
<comment type="caution">
    <text evidence="3">The sequence shown here is derived from an EMBL/GenBank/DDBJ whole genome shotgun (WGS) entry which is preliminary data.</text>
</comment>
<evidence type="ECO:0000313" key="4">
    <source>
        <dbReference type="Proteomes" id="UP000442109"/>
    </source>
</evidence>
<protein>
    <recommendedName>
        <fullName evidence="2">CusB-like beta-barrel domain-containing protein</fullName>
    </recommendedName>
</protein>
<dbReference type="Proteomes" id="UP000442109">
    <property type="component" value="Unassembled WGS sequence"/>
</dbReference>
<dbReference type="PANTHER" id="PTHR30469">
    <property type="entry name" value="MULTIDRUG RESISTANCE PROTEIN MDTA"/>
    <property type="match status" value="1"/>
</dbReference>
<evidence type="ECO:0000256" key="1">
    <source>
        <dbReference type="SAM" id="MobiDB-lite"/>
    </source>
</evidence>
<feature type="compositionally biased region" description="Polar residues" evidence="1">
    <location>
        <begin position="204"/>
        <end position="220"/>
    </location>
</feature>
<gene>
    <name evidence="3" type="ORF">GB996_06895</name>
</gene>
<dbReference type="OrthoDB" id="6646414at2"/>
<dbReference type="AlphaFoldDB" id="A0A844M0N1"/>
<dbReference type="EMBL" id="WFKQ01000005">
    <property type="protein sequence ID" value="MUG32521.1"/>
    <property type="molecule type" value="Genomic_DNA"/>
</dbReference>
<keyword evidence="4" id="KW-1185">Reference proteome</keyword>